<accession>A0A1B6IUI0</accession>
<evidence type="ECO:0000313" key="2">
    <source>
        <dbReference type="EMBL" id="JAS90578.1"/>
    </source>
</evidence>
<dbReference type="AlphaFoldDB" id="A0A1B6IUI0"/>
<feature type="non-terminal residue" evidence="2">
    <location>
        <position position="1"/>
    </location>
</feature>
<dbReference type="InterPro" id="IPR019034">
    <property type="entry name" value="UPF0390"/>
</dbReference>
<feature type="compositionally biased region" description="Basic residues" evidence="1">
    <location>
        <begin position="112"/>
        <end position="127"/>
    </location>
</feature>
<evidence type="ECO:0000256" key="1">
    <source>
        <dbReference type="SAM" id="MobiDB-lite"/>
    </source>
</evidence>
<feature type="region of interest" description="Disordered" evidence="1">
    <location>
        <begin position="95"/>
        <end position="127"/>
    </location>
</feature>
<feature type="compositionally biased region" description="Basic residues" evidence="1">
    <location>
        <begin position="57"/>
        <end position="67"/>
    </location>
</feature>
<protein>
    <submittedName>
        <fullName evidence="2">Uncharacterized protein</fullName>
    </submittedName>
</protein>
<organism evidence="2">
    <name type="scientific">Homalodisca liturata</name>
    <dbReference type="NCBI Taxonomy" id="320908"/>
    <lineage>
        <taxon>Eukaryota</taxon>
        <taxon>Metazoa</taxon>
        <taxon>Ecdysozoa</taxon>
        <taxon>Arthropoda</taxon>
        <taxon>Hexapoda</taxon>
        <taxon>Insecta</taxon>
        <taxon>Pterygota</taxon>
        <taxon>Neoptera</taxon>
        <taxon>Paraneoptera</taxon>
        <taxon>Hemiptera</taxon>
        <taxon>Auchenorrhyncha</taxon>
        <taxon>Membracoidea</taxon>
        <taxon>Cicadellidae</taxon>
        <taxon>Cicadellinae</taxon>
        <taxon>Proconiini</taxon>
        <taxon>Homalodisca</taxon>
    </lineage>
</organism>
<reference evidence="2" key="1">
    <citation type="submission" date="2015-11" db="EMBL/GenBank/DDBJ databases">
        <title>De novo transcriptome assembly of four potential Pierce s Disease insect vectors from Arizona vineyards.</title>
        <authorList>
            <person name="Tassone E.E."/>
        </authorList>
    </citation>
    <scope>NUCLEOTIDE SEQUENCE</scope>
</reference>
<dbReference type="Pfam" id="PF09495">
    <property type="entry name" value="DUF2462"/>
    <property type="match status" value="1"/>
</dbReference>
<dbReference type="EMBL" id="GECU01017128">
    <property type="protein sequence ID" value="JAS90578.1"/>
    <property type="molecule type" value="Transcribed_RNA"/>
</dbReference>
<proteinExistence type="predicted"/>
<feature type="region of interest" description="Disordered" evidence="1">
    <location>
        <begin position="25"/>
        <end position="69"/>
    </location>
</feature>
<sequence>SSKHCHCQKSCSCFNCLLSSNYSTNKMPQGKLRTKAKLPASVAKKKAKATKGPTVSRKSKPIAPKKVKSQEIQKIKKAISKNVNDAIEHEIRARASNTPKVAVSAKSPRVTVTKKKVKKASPKKKAK</sequence>
<gene>
    <name evidence="2" type="ORF">g.22232</name>
</gene>
<name>A0A1B6IUI0_9HEMI</name>